<dbReference type="RefSeq" id="WP_012121002.1">
    <property type="nucleotide sequence ID" value="NC_009767.1"/>
</dbReference>
<gene>
    <name evidence="3" type="ordered locus">Rcas_2498</name>
</gene>
<dbReference type="InterPro" id="IPR012349">
    <property type="entry name" value="Split_barrel_FMN-bd"/>
</dbReference>
<comment type="similarity">
    <text evidence="1">Belongs to the F420H(2)-dependent quinone reductase family.</text>
</comment>
<evidence type="ECO:0000256" key="2">
    <source>
        <dbReference type="ARBA" id="ARBA00049106"/>
    </source>
</evidence>
<dbReference type="STRING" id="383372.Rcas_2498"/>
<sequence length="157" mass="17923">MAQHHPLFVQLVKAATAAHVTLYRLMRGALPHPFLGRHCILLTTTGRRSGKKRVTPLLFVRDGGDYVVVGSWGGSDTPPHWYRNLRADPRVIVEDHGYVTSAVAIEVDDPEEYERLWQRLVAIYPTYESYRRRTTRRLPIVRLSPVGVAPTGKERRI</sequence>
<evidence type="ECO:0000313" key="4">
    <source>
        <dbReference type="Proteomes" id="UP000000263"/>
    </source>
</evidence>
<comment type="catalytic activity">
    <reaction evidence="2">
        <text>oxidized coenzyme F420-(gamma-L-Glu)(n) + a quinol + H(+) = reduced coenzyme F420-(gamma-L-Glu)(n) + a quinone</text>
        <dbReference type="Rhea" id="RHEA:39663"/>
        <dbReference type="Rhea" id="RHEA-COMP:12939"/>
        <dbReference type="Rhea" id="RHEA-COMP:14378"/>
        <dbReference type="ChEBI" id="CHEBI:15378"/>
        <dbReference type="ChEBI" id="CHEBI:24646"/>
        <dbReference type="ChEBI" id="CHEBI:132124"/>
        <dbReference type="ChEBI" id="CHEBI:133980"/>
        <dbReference type="ChEBI" id="CHEBI:139511"/>
    </reaction>
</comment>
<dbReference type="GO" id="GO:0005886">
    <property type="term" value="C:plasma membrane"/>
    <property type="evidence" value="ECO:0007669"/>
    <property type="project" value="TreeGrafter"/>
</dbReference>
<dbReference type="Gene3D" id="2.30.110.10">
    <property type="entry name" value="Electron Transport, Fmn-binding Protein, Chain A"/>
    <property type="match status" value="1"/>
</dbReference>
<protein>
    <recommendedName>
        <fullName evidence="5">Nitroreductase family deazaflavin-dependent oxidoreductase</fullName>
    </recommendedName>
</protein>
<dbReference type="Pfam" id="PF04075">
    <property type="entry name" value="F420H2_quin_red"/>
    <property type="match status" value="1"/>
</dbReference>
<evidence type="ECO:0000313" key="3">
    <source>
        <dbReference type="EMBL" id="ABU58578.1"/>
    </source>
</evidence>
<dbReference type="Proteomes" id="UP000000263">
    <property type="component" value="Chromosome"/>
</dbReference>
<dbReference type="SUPFAM" id="SSF50475">
    <property type="entry name" value="FMN-binding split barrel"/>
    <property type="match status" value="1"/>
</dbReference>
<proteinExistence type="inferred from homology"/>
<dbReference type="OrthoDB" id="162096at2"/>
<dbReference type="InterPro" id="IPR004378">
    <property type="entry name" value="F420H2_quin_Rdtase"/>
</dbReference>
<dbReference type="GO" id="GO:0070967">
    <property type="term" value="F:coenzyme F420 binding"/>
    <property type="evidence" value="ECO:0007669"/>
    <property type="project" value="TreeGrafter"/>
</dbReference>
<dbReference type="NCBIfam" id="TIGR00026">
    <property type="entry name" value="hi_GC_TIGR00026"/>
    <property type="match status" value="1"/>
</dbReference>
<dbReference type="GO" id="GO:0016491">
    <property type="term" value="F:oxidoreductase activity"/>
    <property type="evidence" value="ECO:0007669"/>
    <property type="project" value="InterPro"/>
</dbReference>
<reference evidence="3 4" key="1">
    <citation type="submission" date="2007-08" db="EMBL/GenBank/DDBJ databases">
        <title>Complete sequence of Roseiflexus castenholzii DSM 13941.</title>
        <authorList>
            <consortium name="US DOE Joint Genome Institute"/>
            <person name="Copeland A."/>
            <person name="Lucas S."/>
            <person name="Lapidus A."/>
            <person name="Barry K."/>
            <person name="Glavina del Rio T."/>
            <person name="Dalin E."/>
            <person name="Tice H."/>
            <person name="Pitluck S."/>
            <person name="Thompson L.S."/>
            <person name="Brettin T."/>
            <person name="Bruce D."/>
            <person name="Detter J.C."/>
            <person name="Han C."/>
            <person name="Tapia R."/>
            <person name="Schmutz J."/>
            <person name="Larimer F."/>
            <person name="Land M."/>
            <person name="Hauser L."/>
            <person name="Kyrpides N."/>
            <person name="Mikhailova N."/>
            <person name="Bryant D.A."/>
            <person name="Hanada S."/>
            <person name="Tsukatani Y."/>
            <person name="Richardson P."/>
        </authorList>
    </citation>
    <scope>NUCLEOTIDE SEQUENCE [LARGE SCALE GENOMIC DNA]</scope>
    <source>
        <strain evidence="4">DSM 13941 / HLO8</strain>
    </source>
</reference>
<dbReference type="eggNOG" id="COG0748">
    <property type="taxonomic scope" value="Bacteria"/>
</dbReference>
<evidence type="ECO:0008006" key="5">
    <source>
        <dbReference type="Google" id="ProtNLM"/>
    </source>
</evidence>
<accession>A7NM23</accession>
<keyword evidence="4" id="KW-1185">Reference proteome</keyword>
<name>A7NM23_ROSCS</name>
<organism evidence="3 4">
    <name type="scientific">Roseiflexus castenholzii (strain DSM 13941 / HLO8)</name>
    <dbReference type="NCBI Taxonomy" id="383372"/>
    <lineage>
        <taxon>Bacteria</taxon>
        <taxon>Bacillati</taxon>
        <taxon>Chloroflexota</taxon>
        <taxon>Chloroflexia</taxon>
        <taxon>Chloroflexales</taxon>
        <taxon>Roseiflexineae</taxon>
        <taxon>Roseiflexaceae</taxon>
        <taxon>Roseiflexus</taxon>
    </lineage>
</organism>
<dbReference type="PANTHER" id="PTHR39428">
    <property type="entry name" value="F420H(2)-DEPENDENT QUINONE REDUCTASE RV1261C"/>
    <property type="match status" value="1"/>
</dbReference>
<dbReference type="EMBL" id="CP000804">
    <property type="protein sequence ID" value="ABU58578.1"/>
    <property type="molecule type" value="Genomic_DNA"/>
</dbReference>
<evidence type="ECO:0000256" key="1">
    <source>
        <dbReference type="ARBA" id="ARBA00008710"/>
    </source>
</evidence>
<dbReference type="AlphaFoldDB" id="A7NM23"/>
<dbReference type="KEGG" id="rca:Rcas_2498"/>
<dbReference type="PANTHER" id="PTHR39428:SF1">
    <property type="entry name" value="F420H(2)-DEPENDENT QUINONE REDUCTASE RV1261C"/>
    <property type="match status" value="1"/>
</dbReference>
<dbReference type="HOGENOM" id="CLU_114921_1_1_0"/>